<organism evidence="1 2">
    <name type="scientific">Neogemmobacter tilapiae</name>
    <dbReference type="NCBI Taxonomy" id="875041"/>
    <lineage>
        <taxon>Bacteria</taxon>
        <taxon>Pseudomonadati</taxon>
        <taxon>Pseudomonadota</taxon>
        <taxon>Alphaproteobacteria</taxon>
        <taxon>Rhodobacterales</taxon>
        <taxon>Paracoccaceae</taxon>
        <taxon>Neogemmobacter</taxon>
    </lineage>
</organism>
<dbReference type="RefSeq" id="WP_189409827.1">
    <property type="nucleotide sequence ID" value="NZ_BMYJ01000001.1"/>
</dbReference>
<dbReference type="EMBL" id="BMYJ01000001">
    <property type="protein sequence ID" value="GHC45606.1"/>
    <property type="molecule type" value="Genomic_DNA"/>
</dbReference>
<gene>
    <name evidence="1" type="ORF">GCM10007315_03850</name>
</gene>
<dbReference type="Proteomes" id="UP000638981">
    <property type="component" value="Unassembled WGS sequence"/>
</dbReference>
<protein>
    <submittedName>
        <fullName evidence="1">Uncharacterized protein</fullName>
    </submittedName>
</protein>
<sequence>MRNPLSIFAKQKSAMVAGLSFLDGLREEIASRIAEIARIEASPLSEAEALAMLDGWLDKISTESVDSLHPGSRFTSRANAVHGVELPFHHRQVEGGVVVDTTRACIVLLGALVAANRDGMRRVFAEQIADTLSARPGLSTADRQAALDAARADLLRLGAEEEVAVRGLESAGIPVERRVDGNPGLWLATDAALARLAGG</sequence>
<keyword evidence="2" id="KW-1185">Reference proteome</keyword>
<evidence type="ECO:0000313" key="1">
    <source>
        <dbReference type="EMBL" id="GHC45606.1"/>
    </source>
</evidence>
<accession>A0A918WGX5</accession>
<comment type="caution">
    <text evidence="1">The sequence shown here is derived from an EMBL/GenBank/DDBJ whole genome shotgun (WGS) entry which is preliminary data.</text>
</comment>
<proteinExistence type="predicted"/>
<name>A0A918WGX5_9RHOB</name>
<dbReference type="AlphaFoldDB" id="A0A918WGX5"/>
<evidence type="ECO:0000313" key="2">
    <source>
        <dbReference type="Proteomes" id="UP000638981"/>
    </source>
</evidence>
<reference evidence="1" key="2">
    <citation type="submission" date="2020-09" db="EMBL/GenBank/DDBJ databases">
        <authorList>
            <person name="Sun Q."/>
            <person name="Kim S."/>
        </authorList>
    </citation>
    <scope>NUCLEOTIDE SEQUENCE</scope>
    <source>
        <strain evidence="1">KCTC 23310</strain>
    </source>
</reference>
<reference evidence="1" key="1">
    <citation type="journal article" date="2014" name="Int. J. Syst. Evol. Microbiol.">
        <title>Complete genome sequence of Corynebacterium casei LMG S-19264T (=DSM 44701T), isolated from a smear-ripened cheese.</title>
        <authorList>
            <consortium name="US DOE Joint Genome Institute (JGI-PGF)"/>
            <person name="Walter F."/>
            <person name="Albersmeier A."/>
            <person name="Kalinowski J."/>
            <person name="Ruckert C."/>
        </authorList>
    </citation>
    <scope>NUCLEOTIDE SEQUENCE</scope>
    <source>
        <strain evidence="1">KCTC 23310</strain>
    </source>
</reference>